<proteinExistence type="predicted"/>
<dbReference type="OrthoDB" id="1953500at2"/>
<dbReference type="Pfam" id="PF11167">
    <property type="entry name" value="DUF2953"/>
    <property type="match status" value="1"/>
</dbReference>
<accession>A0A5Q2N3M2</accession>
<keyword evidence="3" id="KW-1185">Reference proteome</keyword>
<evidence type="ECO:0008006" key="4">
    <source>
        <dbReference type="Google" id="ProtNLM"/>
    </source>
</evidence>
<dbReference type="RefSeq" id="WP_153726404.1">
    <property type="nucleotide sequence ID" value="NZ_CP045875.1"/>
</dbReference>
<dbReference type="KEGG" id="hcv:FTV88_3342"/>
<name>A0A5Q2N3M2_9FIRM</name>
<dbReference type="EMBL" id="CP045875">
    <property type="protein sequence ID" value="QGG49407.1"/>
    <property type="molecule type" value="Genomic_DNA"/>
</dbReference>
<evidence type="ECO:0000256" key="1">
    <source>
        <dbReference type="SAM" id="MobiDB-lite"/>
    </source>
</evidence>
<dbReference type="InterPro" id="IPR021338">
    <property type="entry name" value="DUF2953"/>
</dbReference>
<feature type="region of interest" description="Disordered" evidence="1">
    <location>
        <begin position="210"/>
        <end position="235"/>
    </location>
</feature>
<gene>
    <name evidence="2" type="ORF">FTV88_3342</name>
</gene>
<sequence length="235" mass="26920">MVTKLILGTLLVGTLLLSLGVLLFQLPLTLQITYDKKGAKNRVDVNLLLFNRAIPLVKNPFTSKIEKNKKGLPSMKAEAPQEKHHEKEMMQMFGTLQRAIPKTRQYLSYLRRNAKKLQIRKLHWGSHVGGTDALETAMLSGFLWTLKMSLLGRFFYLLDRKDEKPRVFVNPWYQGKRFDMHIDCIVTLRPGHIIFTGLWHAGIMPPVLSKGGEGKNEPSHRRSYANSHGKYQRNG</sequence>
<dbReference type="AlphaFoldDB" id="A0A5Q2N3M2"/>
<organism evidence="2 3">
    <name type="scientific">Heliorestis convoluta</name>
    <dbReference type="NCBI Taxonomy" id="356322"/>
    <lineage>
        <taxon>Bacteria</taxon>
        <taxon>Bacillati</taxon>
        <taxon>Bacillota</taxon>
        <taxon>Clostridia</taxon>
        <taxon>Eubacteriales</taxon>
        <taxon>Heliobacteriaceae</taxon>
        <taxon>Heliorestis</taxon>
    </lineage>
</organism>
<reference evidence="3" key="1">
    <citation type="submission" date="2019-11" db="EMBL/GenBank/DDBJ databases">
        <title>Genome sequence of Heliorestis convoluta strain HH, an alkaliphilic and minimalistic phototrophic bacterium from a soda lake in Egypt.</title>
        <authorList>
            <person name="Dewey E.D."/>
            <person name="Stokes L.M."/>
            <person name="Burchell B.M."/>
            <person name="Shaffer K.N."/>
            <person name="Huntington A.M."/>
            <person name="Baker J.M."/>
            <person name="Nadendla S."/>
            <person name="Giglio M.G."/>
            <person name="Touchman J.W."/>
            <person name="Blankenship R.E."/>
            <person name="Madigan M.T."/>
            <person name="Sattley W.M."/>
        </authorList>
    </citation>
    <scope>NUCLEOTIDE SEQUENCE [LARGE SCALE GENOMIC DNA]</scope>
    <source>
        <strain evidence="3">HH</strain>
    </source>
</reference>
<evidence type="ECO:0000313" key="3">
    <source>
        <dbReference type="Proteomes" id="UP000366051"/>
    </source>
</evidence>
<protein>
    <recommendedName>
        <fullName evidence="4">DUF2953 domain-containing protein</fullName>
    </recommendedName>
</protein>
<dbReference type="Proteomes" id="UP000366051">
    <property type="component" value="Chromosome"/>
</dbReference>
<evidence type="ECO:0000313" key="2">
    <source>
        <dbReference type="EMBL" id="QGG49407.1"/>
    </source>
</evidence>